<sequence length="109" mass="12686">MLSARNLIANISGQVFKNVVKNEAPSVASTSLNSHEMRMYFRASSPHLMDRAYENEYTKIQRGHQVAAETYHDDIYEGRPLNHSHDHAFHEQVIHEHNFHKNFLKSIEN</sequence>
<keyword evidence="1" id="KW-1185">Reference proteome</keyword>
<proteinExistence type="predicted"/>
<evidence type="ECO:0000313" key="2">
    <source>
        <dbReference type="WBParaSite" id="ACRNAN_scaffold475.g12320.t1"/>
    </source>
</evidence>
<organism evidence="1 2">
    <name type="scientific">Acrobeloides nanus</name>
    <dbReference type="NCBI Taxonomy" id="290746"/>
    <lineage>
        <taxon>Eukaryota</taxon>
        <taxon>Metazoa</taxon>
        <taxon>Ecdysozoa</taxon>
        <taxon>Nematoda</taxon>
        <taxon>Chromadorea</taxon>
        <taxon>Rhabditida</taxon>
        <taxon>Tylenchina</taxon>
        <taxon>Cephalobomorpha</taxon>
        <taxon>Cephaloboidea</taxon>
        <taxon>Cephalobidae</taxon>
        <taxon>Acrobeloides</taxon>
    </lineage>
</organism>
<protein>
    <submittedName>
        <fullName evidence="2">Uncharacterized protein</fullName>
    </submittedName>
</protein>
<reference evidence="2" key="1">
    <citation type="submission" date="2022-11" db="UniProtKB">
        <authorList>
            <consortium name="WormBaseParasite"/>
        </authorList>
    </citation>
    <scope>IDENTIFICATION</scope>
</reference>
<evidence type="ECO:0000313" key="1">
    <source>
        <dbReference type="Proteomes" id="UP000887540"/>
    </source>
</evidence>
<dbReference type="Proteomes" id="UP000887540">
    <property type="component" value="Unplaced"/>
</dbReference>
<accession>A0A914E0X2</accession>
<dbReference type="WBParaSite" id="ACRNAN_scaffold475.g12320.t1">
    <property type="protein sequence ID" value="ACRNAN_scaffold475.g12320.t1"/>
    <property type="gene ID" value="ACRNAN_scaffold475.g12320"/>
</dbReference>
<dbReference type="AlphaFoldDB" id="A0A914E0X2"/>
<name>A0A914E0X2_9BILA</name>